<evidence type="ECO:0000313" key="2">
    <source>
        <dbReference type="Proteomes" id="UP001211907"/>
    </source>
</evidence>
<sequence length="90" mass="10409">MAELCDRSFSLISTAKDDACWMSEADILALYQSQTRFIDITDGDLASLAANSPPVPHRLLLEMPFYFKIFNGYCRQYDRVVEYVHRIIKL</sequence>
<name>A0AAD5SVF1_9FUNG</name>
<protein>
    <submittedName>
        <fullName evidence="1">Uncharacterized protein</fullName>
    </submittedName>
</protein>
<reference evidence="1" key="1">
    <citation type="submission" date="2020-05" db="EMBL/GenBank/DDBJ databases">
        <title>Phylogenomic resolution of chytrid fungi.</title>
        <authorList>
            <person name="Stajich J.E."/>
            <person name="Amses K."/>
            <person name="Simmons R."/>
            <person name="Seto K."/>
            <person name="Myers J."/>
            <person name="Bonds A."/>
            <person name="Quandt C.A."/>
            <person name="Barry K."/>
            <person name="Liu P."/>
            <person name="Grigoriev I."/>
            <person name="Longcore J.E."/>
            <person name="James T.Y."/>
        </authorList>
    </citation>
    <scope>NUCLEOTIDE SEQUENCE</scope>
    <source>
        <strain evidence="1">JEL0513</strain>
    </source>
</reference>
<proteinExistence type="predicted"/>
<accession>A0AAD5SVF1</accession>
<dbReference type="AlphaFoldDB" id="A0AAD5SVF1"/>
<comment type="caution">
    <text evidence="1">The sequence shown here is derived from an EMBL/GenBank/DDBJ whole genome shotgun (WGS) entry which is preliminary data.</text>
</comment>
<keyword evidence="2" id="KW-1185">Reference proteome</keyword>
<gene>
    <name evidence="1" type="ORF">HK100_003050</name>
</gene>
<dbReference type="EMBL" id="JADGJH010001733">
    <property type="protein sequence ID" value="KAJ3110406.1"/>
    <property type="molecule type" value="Genomic_DNA"/>
</dbReference>
<evidence type="ECO:0000313" key="1">
    <source>
        <dbReference type="EMBL" id="KAJ3110406.1"/>
    </source>
</evidence>
<organism evidence="1 2">
    <name type="scientific">Physocladia obscura</name>
    <dbReference type="NCBI Taxonomy" id="109957"/>
    <lineage>
        <taxon>Eukaryota</taxon>
        <taxon>Fungi</taxon>
        <taxon>Fungi incertae sedis</taxon>
        <taxon>Chytridiomycota</taxon>
        <taxon>Chytridiomycota incertae sedis</taxon>
        <taxon>Chytridiomycetes</taxon>
        <taxon>Chytridiales</taxon>
        <taxon>Chytriomycetaceae</taxon>
        <taxon>Physocladia</taxon>
    </lineage>
</organism>
<dbReference type="Proteomes" id="UP001211907">
    <property type="component" value="Unassembled WGS sequence"/>
</dbReference>